<keyword evidence="2" id="KW-0808">Transferase</keyword>
<dbReference type="AlphaFoldDB" id="A0A1Y3PMY3"/>
<dbReference type="InterPro" id="IPR026888">
    <property type="entry name" value="AcetylCoA_hyd_C"/>
</dbReference>
<name>A0A1Y3PMY3_9BACI</name>
<dbReference type="InterPro" id="IPR046433">
    <property type="entry name" value="ActCoA_hydro"/>
</dbReference>
<gene>
    <name evidence="5" type="ORF">BAA01_06895</name>
</gene>
<evidence type="ECO:0008006" key="7">
    <source>
        <dbReference type="Google" id="ProtNLM"/>
    </source>
</evidence>
<dbReference type="Gene3D" id="3.30.750.70">
    <property type="entry name" value="4-hydroxybutyrate coenzyme like domains"/>
    <property type="match status" value="1"/>
</dbReference>
<evidence type="ECO:0000313" key="6">
    <source>
        <dbReference type="Proteomes" id="UP000196475"/>
    </source>
</evidence>
<dbReference type="InterPro" id="IPR003702">
    <property type="entry name" value="ActCoA_hydro_N"/>
</dbReference>
<sequence>MDAKHRKEKWMSAAEAIALLRSEQTVALGGMLSEPPTLVRELINQRERFHRLPLYVMPAGSPCEYGNPEWKSHFALKCFMMSFRLREAYRQGMADYIPFNLSDLPKVMEWLKPDVALIQTTPPDEEGRVNLGMAADYTLSLVRNAKLVIAEVNDQLPWVYGAGTIPASAIDIFVSAERPPYEMPPARPSQTDLQVARHVAELVPDRATIQIGIGSLGGSILHALKGKKDLGMHTGSISDEVIDLFESGTLTGEYKEQDRGQIVGCCLIGSARIHQFARKNELLQLRPSDYTHHAGVLARFSRFCAINFALEIDLHGHVNAETLGTQYVSGVGGQVDFMRGAMMSKEGISIIAMHATAKGGQHSRIVPQVRTATSLKSDIHYVVTEYGIASLYGKTLRERAEALIAVAHPDFRASLRKALDA</sequence>
<dbReference type="Gene3D" id="3.40.1080.20">
    <property type="entry name" value="Acetyl-CoA hydrolase/transferase C-terminal domain"/>
    <property type="match status" value="1"/>
</dbReference>
<comment type="caution">
    <text evidence="5">The sequence shown here is derived from an EMBL/GenBank/DDBJ whole genome shotgun (WGS) entry which is preliminary data.</text>
</comment>
<dbReference type="Proteomes" id="UP000196475">
    <property type="component" value="Unassembled WGS sequence"/>
</dbReference>
<evidence type="ECO:0000259" key="3">
    <source>
        <dbReference type="Pfam" id="PF02550"/>
    </source>
</evidence>
<accession>A0A1Y3PMY3</accession>
<dbReference type="Pfam" id="PF02550">
    <property type="entry name" value="AcetylCoA_hydro"/>
    <property type="match status" value="1"/>
</dbReference>
<comment type="similarity">
    <text evidence="1">Belongs to the acetyl-CoA hydrolase/transferase family.</text>
</comment>
<dbReference type="PANTHER" id="PTHR21432">
    <property type="entry name" value="ACETYL-COA HYDROLASE-RELATED"/>
    <property type="match status" value="1"/>
</dbReference>
<dbReference type="PANTHER" id="PTHR21432:SF20">
    <property type="entry name" value="ACETYL-COA HYDROLASE"/>
    <property type="match status" value="1"/>
</dbReference>
<reference evidence="6" key="1">
    <citation type="submission" date="2016-06" db="EMBL/GenBank/DDBJ databases">
        <authorList>
            <person name="Nascimento L."/>
            <person name="Pereira R.V."/>
            <person name="Martins L.F."/>
            <person name="Quaggio R.B."/>
            <person name="Silva A.M."/>
            <person name="Setubal J.C."/>
        </authorList>
    </citation>
    <scope>NUCLEOTIDE SEQUENCE [LARGE SCALE GENOMIC DNA]</scope>
</reference>
<proteinExistence type="inferred from homology"/>
<organism evidence="5 6">
    <name type="scientific">Bacillus thermozeamaize</name>
    <dbReference type="NCBI Taxonomy" id="230954"/>
    <lineage>
        <taxon>Bacteria</taxon>
        <taxon>Bacillati</taxon>
        <taxon>Bacillota</taxon>
        <taxon>Bacilli</taxon>
        <taxon>Bacillales</taxon>
        <taxon>Bacillaceae</taxon>
        <taxon>Bacillus</taxon>
    </lineage>
</organism>
<evidence type="ECO:0000256" key="1">
    <source>
        <dbReference type="ARBA" id="ARBA00009632"/>
    </source>
</evidence>
<evidence type="ECO:0000256" key="2">
    <source>
        <dbReference type="ARBA" id="ARBA00022679"/>
    </source>
</evidence>
<dbReference type="GO" id="GO:0006083">
    <property type="term" value="P:acetate metabolic process"/>
    <property type="evidence" value="ECO:0007669"/>
    <property type="project" value="InterPro"/>
</dbReference>
<dbReference type="GO" id="GO:0008775">
    <property type="term" value="F:acetate CoA-transferase activity"/>
    <property type="evidence" value="ECO:0007669"/>
    <property type="project" value="InterPro"/>
</dbReference>
<dbReference type="EMBL" id="LZRT01000090">
    <property type="protein sequence ID" value="OUM86468.1"/>
    <property type="molecule type" value="Genomic_DNA"/>
</dbReference>
<dbReference type="SUPFAM" id="SSF100950">
    <property type="entry name" value="NagB/RpiA/CoA transferase-like"/>
    <property type="match status" value="2"/>
</dbReference>
<feature type="domain" description="Acetyl-CoA hydrolase/transferase C-terminal" evidence="4">
    <location>
        <begin position="269"/>
        <end position="418"/>
    </location>
</feature>
<dbReference type="InterPro" id="IPR037171">
    <property type="entry name" value="NagB/RpiA_transferase-like"/>
</dbReference>
<dbReference type="InterPro" id="IPR038460">
    <property type="entry name" value="AcetylCoA_hyd_C_sf"/>
</dbReference>
<evidence type="ECO:0000313" key="5">
    <source>
        <dbReference type="EMBL" id="OUM86468.1"/>
    </source>
</evidence>
<dbReference type="Pfam" id="PF13336">
    <property type="entry name" value="AcetylCoA_hyd_C"/>
    <property type="match status" value="1"/>
</dbReference>
<protein>
    <recommendedName>
        <fullName evidence="7">Acetyl-CoA hydrolase</fullName>
    </recommendedName>
</protein>
<dbReference type="Gene3D" id="3.40.1080.10">
    <property type="entry name" value="Glutaconate Coenzyme A-transferase"/>
    <property type="match status" value="1"/>
</dbReference>
<feature type="domain" description="Acetyl-CoA hydrolase/transferase N-terminal" evidence="3">
    <location>
        <begin position="9"/>
        <end position="165"/>
    </location>
</feature>
<evidence type="ECO:0000259" key="4">
    <source>
        <dbReference type="Pfam" id="PF13336"/>
    </source>
</evidence>